<comment type="caution">
    <text evidence="3">The sequence shown here is derived from an EMBL/GenBank/DDBJ whole genome shotgun (WGS) entry which is preliminary data.</text>
</comment>
<dbReference type="Pfam" id="PF04012">
    <property type="entry name" value="PspA_IM30"/>
    <property type="match status" value="1"/>
</dbReference>
<sequence length="218" mass="24328">MGAWKRIVDISKAAVNEALNKMEQPEMMLNHYLRSMEEETHHIRQALIQEAAAHRMLEQQIAGCNRQAEQFDRKAGEAMADERMAEARQALESKLDFLDKAAEYTRASEASAARTAELERRLNQAQADYADMQAKRSELMERAGKVKSHAQAYAAAAGTGYFAETGSAARGFQRIEETITRKEAEIEAANSVQAAAAAARESLIEEQLSRLRSRTPQQ</sequence>
<dbReference type="OrthoDB" id="9779630at2"/>
<dbReference type="RefSeq" id="WP_133233228.1">
    <property type="nucleotide sequence ID" value="NZ_SMRT01000014.1"/>
</dbReference>
<proteinExistence type="inferred from homology"/>
<dbReference type="InterPro" id="IPR007157">
    <property type="entry name" value="PspA_VIPP1"/>
</dbReference>
<dbReference type="EMBL" id="SMRT01000014">
    <property type="protein sequence ID" value="TDF94111.1"/>
    <property type="molecule type" value="Genomic_DNA"/>
</dbReference>
<organism evidence="3 4">
    <name type="scientific">Paenibacillus piri</name>
    <dbReference type="NCBI Taxonomy" id="2547395"/>
    <lineage>
        <taxon>Bacteria</taxon>
        <taxon>Bacillati</taxon>
        <taxon>Bacillota</taxon>
        <taxon>Bacilli</taxon>
        <taxon>Bacillales</taxon>
        <taxon>Paenibacillaceae</taxon>
        <taxon>Paenibacillus</taxon>
    </lineage>
</organism>
<protein>
    <submittedName>
        <fullName evidence="3">PspA/IM30 family protein</fullName>
    </submittedName>
</protein>
<evidence type="ECO:0000256" key="1">
    <source>
        <dbReference type="ARBA" id="ARBA00043985"/>
    </source>
</evidence>
<dbReference type="AlphaFoldDB" id="A0A4R5KFF8"/>
<evidence type="ECO:0000256" key="2">
    <source>
        <dbReference type="SAM" id="Coils"/>
    </source>
</evidence>
<evidence type="ECO:0000313" key="4">
    <source>
        <dbReference type="Proteomes" id="UP000295636"/>
    </source>
</evidence>
<keyword evidence="4" id="KW-1185">Reference proteome</keyword>
<reference evidence="3 4" key="1">
    <citation type="submission" date="2019-03" db="EMBL/GenBank/DDBJ databases">
        <title>This is whole genome sequence of Paenibacillus sp MS74 strain.</title>
        <authorList>
            <person name="Trinh H.N."/>
        </authorList>
    </citation>
    <scope>NUCLEOTIDE SEQUENCE [LARGE SCALE GENOMIC DNA]</scope>
    <source>
        <strain evidence="3 4">MS74</strain>
    </source>
</reference>
<accession>A0A4R5KFF8</accession>
<evidence type="ECO:0000313" key="3">
    <source>
        <dbReference type="EMBL" id="TDF94111.1"/>
    </source>
</evidence>
<dbReference type="PANTHER" id="PTHR31088">
    <property type="entry name" value="MEMBRANE-ASSOCIATED PROTEIN VIPP1, CHLOROPLASTIC"/>
    <property type="match status" value="1"/>
</dbReference>
<comment type="similarity">
    <text evidence="1">Belongs to the PspA/Vipp/IM30 family.</text>
</comment>
<gene>
    <name evidence="3" type="ORF">E1757_24790</name>
</gene>
<name>A0A4R5KFF8_9BACL</name>
<dbReference type="PANTHER" id="PTHR31088:SF6">
    <property type="entry name" value="PHAGE SHOCK PROTEIN A"/>
    <property type="match status" value="1"/>
</dbReference>
<keyword evidence="2" id="KW-0175">Coiled coil</keyword>
<feature type="coiled-coil region" evidence="2">
    <location>
        <begin position="108"/>
        <end position="142"/>
    </location>
</feature>
<dbReference type="Proteomes" id="UP000295636">
    <property type="component" value="Unassembled WGS sequence"/>
</dbReference>